<evidence type="ECO:0000313" key="1">
    <source>
        <dbReference type="EMBL" id="MCP1997768.1"/>
    </source>
</evidence>
<protein>
    <submittedName>
        <fullName evidence="1">Uncharacterized protein</fullName>
    </submittedName>
</protein>
<name>A0ACC6ADF6_NITWI</name>
<reference evidence="1" key="1">
    <citation type="submission" date="2022-03" db="EMBL/GenBank/DDBJ databases">
        <title>Interactions between chemoautotrophic and heterotrophic bacteria.</title>
        <authorList>
            <person name="Santoro A."/>
        </authorList>
    </citation>
    <scope>NUCLEOTIDE SEQUENCE</scope>
    <source>
        <strain evidence="1">Nb-106</strain>
    </source>
</reference>
<organism evidence="1 2">
    <name type="scientific">Nitrobacter winogradskyi</name>
    <name type="common">Nitrobacter agilis</name>
    <dbReference type="NCBI Taxonomy" id="913"/>
    <lineage>
        <taxon>Bacteria</taxon>
        <taxon>Pseudomonadati</taxon>
        <taxon>Pseudomonadota</taxon>
        <taxon>Alphaproteobacteria</taxon>
        <taxon>Hyphomicrobiales</taxon>
        <taxon>Nitrobacteraceae</taxon>
        <taxon>Nitrobacter</taxon>
    </lineage>
</organism>
<keyword evidence="2" id="KW-1185">Reference proteome</keyword>
<dbReference type="Proteomes" id="UP001205486">
    <property type="component" value="Unassembled WGS sequence"/>
</dbReference>
<proteinExistence type="predicted"/>
<dbReference type="EMBL" id="JALJZS010000001">
    <property type="protein sequence ID" value="MCP1997768.1"/>
    <property type="molecule type" value="Genomic_DNA"/>
</dbReference>
<accession>A0ACC6ADF6</accession>
<comment type="caution">
    <text evidence="1">The sequence shown here is derived from an EMBL/GenBank/DDBJ whole genome shotgun (WGS) entry which is preliminary data.</text>
</comment>
<sequence>MRGSPSSSDQRNPKGPVQTGPFYFIVKEWLNRLTVFRDFLNMS</sequence>
<gene>
    <name evidence="1" type="ORF">J2S34_000190</name>
</gene>
<evidence type="ECO:0000313" key="2">
    <source>
        <dbReference type="Proteomes" id="UP001205486"/>
    </source>
</evidence>